<accession>A0A250X5H3</accession>
<gene>
    <name evidence="6" type="ORF">CEUSTIGMA_g5786.t1</name>
</gene>
<keyword evidence="7" id="KW-1185">Reference proteome</keyword>
<dbReference type="AlphaFoldDB" id="A0A250X5H3"/>
<evidence type="ECO:0000259" key="5">
    <source>
        <dbReference type="Pfam" id="PF08623"/>
    </source>
</evidence>
<name>A0A250X5H3_9CHLO</name>
<dbReference type="STRING" id="1157962.A0A250X5H3"/>
<dbReference type="EMBL" id="BEGY01000031">
    <property type="protein sequence ID" value="GAX78344.1"/>
    <property type="molecule type" value="Genomic_DNA"/>
</dbReference>
<dbReference type="InterPro" id="IPR016024">
    <property type="entry name" value="ARM-type_fold"/>
</dbReference>
<evidence type="ECO:0000256" key="3">
    <source>
        <dbReference type="ARBA" id="ARBA00022786"/>
    </source>
</evidence>
<evidence type="ECO:0000313" key="6">
    <source>
        <dbReference type="EMBL" id="GAX78344.1"/>
    </source>
</evidence>
<dbReference type="Pfam" id="PF25782">
    <property type="entry name" value="TPR_CAND1"/>
    <property type="match status" value="2"/>
</dbReference>
<evidence type="ECO:0000256" key="1">
    <source>
        <dbReference type="ARBA" id="ARBA00007657"/>
    </source>
</evidence>
<dbReference type="Gene3D" id="1.25.10.10">
    <property type="entry name" value="Leucine-rich Repeat Variant"/>
    <property type="match status" value="1"/>
</dbReference>
<dbReference type="InterPro" id="IPR013932">
    <property type="entry name" value="TATA-bd_TIP120"/>
</dbReference>
<reference evidence="6 7" key="1">
    <citation type="submission" date="2017-08" db="EMBL/GenBank/DDBJ databases">
        <title>Acidophilic green algal genome provides insights into adaptation to an acidic environment.</title>
        <authorList>
            <person name="Hirooka S."/>
            <person name="Hirose Y."/>
            <person name="Kanesaki Y."/>
            <person name="Higuchi S."/>
            <person name="Fujiwara T."/>
            <person name="Onuma R."/>
            <person name="Era A."/>
            <person name="Ohbayashi R."/>
            <person name="Uzuka A."/>
            <person name="Nozaki H."/>
            <person name="Yoshikawa H."/>
            <person name="Miyagishima S.Y."/>
        </authorList>
    </citation>
    <scope>NUCLEOTIDE SEQUENCE [LARGE SCALE GENOMIC DNA]</scope>
    <source>
        <strain evidence="6 7">NIES-2499</strain>
    </source>
</reference>
<keyword evidence="3" id="KW-0833">Ubl conjugation pathway</keyword>
<comment type="similarity">
    <text evidence="1">Belongs to the CAND family.</text>
</comment>
<dbReference type="InterPro" id="IPR011989">
    <property type="entry name" value="ARM-like"/>
</dbReference>
<dbReference type="PANTHER" id="PTHR12696">
    <property type="entry name" value="TIP120"/>
    <property type="match status" value="1"/>
</dbReference>
<evidence type="ECO:0000256" key="2">
    <source>
        <dbReference type="ARBA" id="ARBA00022737"/>
    </source>
</evidence>
<dbReference type="GO" id="GO:0010265">
    <property type="term" value="P:SCF complex assembly"/>
    <property type="evidence" value="ECO:0007669"/>
    <property type="project" value="InterPro"/>
</dbReference>
<dbReference type="Proteomes" id="UP000232323">
    <property type="component" value="Unassembled WGS sequence"/>
</dbReference>
<comment type="caution">
    <text evidence="6">The sequence shown here is derived from an EMBL/GenBank/DDBJ whole genome shotgun (WGS) entry which is preliminary data.</text>
</comment>
<keyword evidence="2" id="KW-0677">Repeat</keyword>
<dbReference type="OrthoDB" id="6260732at2759"/>
<feature type="region of interest" description="Disordered" evidence="4">
    <location>
        <begin position="316"/>
        <end position="352"/>
    </location>
</feature>
<dbReference type="Pfam" id="PF08623">
    <property type="entry name" value="TIP120"/>
    <property type="match status" value="1"/>
</dbReference>
<protein>
    <recommendedName>
        <fullName evidence="5">TATA-binding protein interacting (TIP20) domain-containing protein</fullName>
    </recommendedName>
</protein>
<evidence type="ECO:0000313" key="7">
    <source>
        <dbReference type="Proteomes" id="UP000232323"/>
    </source>
</evidence>
<dbReference type="InterPro" id="IPR039852">
    <property type="entry name" value="CAND1/CAND2"/>
</dbReference>
<proteinExistence type="inferred from homology"/>
<dbReference type="SUPFAM" id="SSF48371">
    <property type="entry name" value="ARM repeat"/>
    <property type="match status" value="1"/>
</dbReference>
<evidence type="ECO:0000256" key="4">
    <source>
        <dbReference type="SAM" id="MobiDB-lite"/>
    </source>
</evidence>
<feature type="domain" description="TATA-binding protein interacting (TIP20)" evidence="5">
    <location>
        <begin position="1078"/>
        <end position="1235"/>
    </location>
</feature>
<organism evidence="6 7">
    <name type="scientific">Chlamydomonas eustigma</name>
    <dbReference type="NCBI Taxonomy" id="1157962"/>
    <lineage>
        <taxon>Eukaryota</taxon>
        <taxon>Viridiplantae</taxon>
        <taxon>Chlorophyta</taxon>
        <taxon>core chlorophytes</taxon>
        <taxon>Chlorophyceae</taxon>
        <taxon>CS clade</taxon>
        <taxon>Chlamydomonadales</taxon>
        <taxon>Chlamydomonadaceae</taxon>
        <taxon>Chlamydomonas</taxon>
    </lineage>
</organism>
<sequence>MSHNSAVLSILEKIASKDKDFRYMATSDLLNELQKDSFKVDGELEKKLSSALLTQLEDTSGDISGLAVKCLGLLVRRVSDMRIEDLSKALCDKVLNVKAKDQQRDIASIGLKTVIAEIPVLSTSTISNQVTTIITSKMLEGAGNKDNMDVVSEALDILTDLLSRFGGLVPAEHARIKECTLGYLGDVKVMLRKRAMSCLAAVSVHLNDALLEGVVTEILAQLASGKGLKADVVRLYIQAIGNISRSVGYRFGRHLPSAVPLIISHCEKAGEGDEELKEICLQAIDGFLQRCPLDSRTHLNTLLGVSLKYLKHDPNFVDDDMNEDEGGDGGDDDEDGDNEDDEEEEDYSDDEDISWKVRRAASKCLTAAVQAYPDAVSELYRQIAETLVARFKEREENVLNDIFSAYVTLSQQVASASRALPEADPASPLSLLRSDAPSTLKICARILSKSKSAKTRIGVLSVLHQLVDQLPASVADHAALLIPGVVNALNDKSGNSNLKIEALQFLRLLLASSSPLKFQTHIKAVSQVVCASAGERYYKVGGSAGERYYKVGGSAGESYYKVSAEALRVCEQLVVVLAPDAGSRVTQTLQPLIKPLFDAVMLRLSAQDQDQEVKEAAITAMSKFVALLADEISAEVPKVLQVFLERLRNEVTRLPTVRALATICSSVRTAADVSLILEPVVAELTSFLRKANRVLRQATLLSLEVLVQKYGQSMDVAGLVAAVDECVPIVADSELPLASLSLRFLVAVLEKQPSVASTVAEKVLPQAITLVKSPLLQGSALGSLQAFFLALGTAAGAGSETLMSKLLEAGTTRKAGKQAQHSIAQCVAVLCCSSSAGDSEVAKTVSGLLQRLSSGGATGGGVTGGAGQRLALLCLGEIGKRKDLSGMTQVESTIIASLASDIEDIKGAASVAYGGIVCGNVQKYLPSLLSAISASAGTPKRQYLLVQALGEVLGSGSSNSATISSGDLTQVLQLLLGNCDGEEECRTVVAECLGKLTLLHPTEVLKELQARVVAPSANVRVVVLSAVKASVVERPHPVDSCLASSLITFLSLMSDADRNVRRAAVVALSAVAHQKPSLVASHLSSLLPMLYEQTVVRPEMVRVVDLGPFKHTIDDGLELRKAAFECMDILLTACRPQIDAPTFMQHLESGLQDHYDVKMPSHMLLCRLAASEPSTVLAALERFVPPLEKTLATKVKSDAVKQELDRHEDMIRSCLRAIDALACIPGSATCAPFQAFLGKTVMAPAFKDKYLLLQRERAEADRGADAMDLS</sequence>